<evidence type="ECO:0000256" key="1">
    <source>
        <dbReference type="ARBA" id="ARBA00004167"/>
    </source>
</evidence>
<keyword evidence="3" id="KW-1015">Disulfide bond</keyword>
<dbReference type="Pfam" id="PF13895">
    <property type="entry name" value="Ig_2"/>
    <property type="match status" value="1"/>
</dbReference>
<evidence type="ECO:0000256" key="3">
    <source>
        <dbReference type="ARBA" id="ARBA00023157"/>
    </source>
</evidence>
<dbReference type="InterPro" id="IPR007110">
    <property type="entry name" value="Ig-like_dom"/>
</dbReference>
<dbReference type="OrthoDB" id="10015491at2759"/>
<dbReference type="Gene3D" id="2.60.40.10">
    <property type="entry name" value="Immunoglobulins"/>
    <property type="match status" value="3"/>
</dbReference>
<reference evidence="5" key="1">
    <citation type="submission" date="2020-08" db="EMBL/GenBank/DDBJ databases">
        <title>Multicomponent nature underlies the extraordinary mechanical properties of spider dragline silk.</title>
        <authorList>
            <person name="Kono N."/>
            <person name="Nakamura H."/>
            <person name="Mori M."/>
            <person name="Yoshida Y."/>
            <person name="Ohtoshi R."/>
            <person name="Malay A.D."/>
            <person name="Moran D.A.P."/>
            <person name="Tomita M."/>
            <person name="Numata K."/>
            <person name="Arakawa K."/>
        </authorList>
    </citation>
    <scope>NUCLEOTIDE SEQUENCE</scope>
</reference>
<evidence type="ECO:0000256" key="2">
    <source>
        <dbReference type="ARBA" id="ARBA00023136"/>
    </source>
</evidence>
<dbReference type="InterPro" id="IPR036179">
    <property type="entry name" value="Ig-like_dom_sf"/>
</dbReference>
<dbReference type="GO" id="GO:0016020">
    <property type="term" value="C:membrane"/>
    <property type="evidence" value="ECO:0007669"/>
    <property type="project" value="UniProtKB-SubCell"/>
</dbReference>
<dbReference type="Pfam" id="PF08205">
    <property type="entry name" value="C2-set_2"/>
    <property type="match status" value="1"/>
</dbReference>
<dbReference type="SMART" id="SM00409">
    <property type="entry name" value="IG"/>
    <property type="match status" value="1"/>
</dbReference>
<dbReference type="InterPro" id="IPR013783">
    <property type="entry name" value="Ig-like_fold"/>
</dbReference>
<feature type="domain" description="Ig-like" evidence="4">
    <location>
        <begin position="51"/>
        <end position="146"/>
    </location>
</feature>
<name>A0A8X6YT43_9ARAC</name>
<dbReference type="PANTHER" id="PTHR21261:SF15">
    <property type="entry name" value="BEATEN PATH IIIA, ISOFORM D-RELATED"/>
    <property type="match status" value="1"/>
</dbReference>
<dbReference type="FunFam" id="2.60.40.10:FF:000437">
    <property type="entry name" value="Beat-IIIc, isoform A"/>
    <property type="match status" value="1"/>
</dbReference>
<organism evidence="5 6">
    <name type="scientific">Trichonephila inaurata madagascariensis</name>
    <dbReference type="NCBI Taxonomy" id="2747483"/>
    <lineage>
        <taxon>Eukaryota</taxon>
        <taxon>Metazoa</taxon>
        <taxon>Ecdysozoa</taxon>
        <taxon>Arthropoda</taxon>
        <taxon>Chelicerata</taxon>
        <taxon>Arachnida</taxon>
        <taxon>Araneae</taxon>
        <taxon>Araneomorphae</taxon>
        <taxon>Entelegynae</taxon>
        <taxon>Araneoidea</taxon>
        <taxon>Nephilidae</taxon>
        <taxon>Trichonephila</taxon>
        <taxon>Trichonephila inaurata</taxon>
    </lineage>
</organism>
<dbReference type="InterPro" id="IPR013162">
    <property type="entry name" value="CD80_C2-set"/>
</dbReference>
<keyword evidence="2" id="KW-0472">Membrane</keyword>
<dbReference type="PROSITE" id="PS50835">
    <property type="entry name" value="IG_LIKE"/>
    <property type="match status" value="2"/>
</dbReference>
<keyword evidence="6" id="KW-1185">Reference proteome</keyword>
<gene>
    <name evidence="5" type="primary">X975_03332</name>
    <name evidence="5" type="ORF">TNIN_479881</name>
</gene>
<comment type="subcellular location">
    <subcellularLocation>
        <location evidence="1">Membrane</location>
        <topology evidence="1">Single-pass membrane protein</topology>
    </subcellularLocation>
</comment>
<sequence length="425" mass="48579">MEKLFKDLRLIHTQAASINGVGYISQKKSLREDCKSLKLRDFSVPAVVMRGDPVWLNCSYDLERDKLYSIKWHKNNVEFYRYLPADNPPGQKYELPGIFLDLGWCKEGYIFMSKTDVNSEGTYRCEVSTEAPFFRTVKGESEMRIYVNPSSAPAIVGVKNQYFIGETVNVTCISAPSRPQAFLKWWINDEATNEDLYRPLSRVSQDGLFTSELILRFKARWHHFKNGRMKLVCEAIISQAHTLRSEEILVSNHSSSPQKTIYSDYGSSKDGPTISGGKSKYGVGDIVDINCTSAKSQPPAELHWYINDREAKPEYLMPLKSILYKNGMESTRLRLRFTVKHRHFQMNEMRLRCTATLSEVKTMSSEALEAEISEQQMSDLHVDFNTGADILCSAAVLLILKEELIYSSEINRIFVIPPLPEKVHI</sequence>
<protein>
    <recommendedName>
        <fullName evidence="4">Ig-like domain-containing protein</fullName>
    </recommendedName>
</protein>
<accession>A0A8X6YT43</accession>
<dbReference type="InterPro" id="IPR003599">
    <property type="entry name" value="Ig_sub"/>
</dbReference>
<evidence type="ECO:0000313" key="6">
    <source>
        <dbReference type="Proteomes" id="UP000886998"/>
    </source>
</evidence>
<feature type="domain" description="Ig-like" evidence="4">
    <location>
        <begin position="272"/>
        <end position="373"/>
    </location>
</feature>
<evidence type="ECO:0000259" key="4">
    <source>
        <dbReference type="PROSITE" id="PS50835"/>
    </source>
</evidence>
<dbReference type="Proteomes" id="UP000886998">
    <property type="component" value="Unassembled WGS sequence"/>
</dbReference>
<dbReference type="SUPFAM" id="SSF48726">
    <property type="entry name" value="Immunoglobulin"/>
    <property type="match status" value="2"/>
</dbReference>
<evidence type="ECO:0000313" key="5">
    <source>
        <dbReference type="EMBL" id="GFY77948.1"/>
    </source>
</evidence>
<comment type="caution">
    <text evidence="5">The sequence shown here is derived from an EMBL/GenBank/DDBJ whole genome shotgun (WGS) entry which is preliminary data.</text>
</comment>
<dbReference type="AlphaFoldDB" id="A0A8X6YT43"/>
<dbReference type="EMBL" id="BMAV01022732">
    <property type="protein sequence ID" value="GFY77948.1"/>
    <property type="molecule type" value="Genomic_DNA"/>
</dbReference>
<proteinExistence type="predicted"/>
<dbReference type="PANTHER" id="PTHR21261">
    <property type="entry name" value="BEAT PROTEIN"/>
    <property type="match status" value="1"/>
</dbReference>